<dbReference type="InterPro" id="IPR036412">
    <property type="entry name" value="HAD-like_sf"/>
</dbReference>
<dbReference type="InterPro" id="IPR006379">
    <property type="entry name" value="HAD-SF_hydro_IIB"/>
</dbReference>
<dbReference type="EMBL" id="AZFN01000001">
    <property type="protein sequence ID" value="KRM03671.1"/>
    <property type="molecule type" value="Genomic_DNA"/>
</dbReference>
<dbReference type="CDD" id="cd07516">
    <property type="entry name" value="HAD_Pase"/>
    <property type="match status" value="1"/>
</dbReference>
<keyword evidence="2" id="KW-1185">Reference proteome</keyword>
<comment type="caution">
    <text evidence="1">The sequence shown here is derived from an EMBL/GenBank/DDBJ whole genome shotgun (WGS) entry which is preliminary data.</text>
</comment>
<reference evidence="1 2" key="1">
    <citation type="journal article" date="2015" name="Genome Announc.">
        <title>Expanding the biotechnology potential of lactobacilli through comparative genomics of 213 strains and associated genera.</title>
        <authorList>
            <person name="Sun Z."/>
            <person name="Harris H.M."/>
            <person name="McCann A."/>
            <person name="Guo C."/>
            <person name="Argimon S."/>
            <person name="Zhang W."/>
            <person name="Yang X."/>
            <person name="Jeffery I.B."/>
            <person name="Cooney J.C."/>
            <person name="Kagawa T.F."/>
            <person name="Liu W."/>
            <person name="Song Y."/>
            <person name="Salvetti E."/>
            <person name="Wrobel A."/>
            <person name="Rasinkangas P."/>
            <person name="Parkhill J."/>
            <person name="Rea M.C."/>
            <person name="O'Sullivan O."/>
            <person name="Ritari J."/>
            <person name="Douillard F.P."/>
            <person name="Paul Ross R."/>
            <person name="Yang R."/>
            <person name="Briner A.E."/>
            <person name="Felis G.E."/>
            <person name="de Vos W.M."/>
            <person name="Barrangou R."/>
            <person name="Klaenhammer T.R."/>
            <person name="Caufield P.W."/>
            <person name="Cui Y."/>
            <person name="Zhang H."/>
            <person name="O'Toole P.W."/>
        </authorList>
    </citation>
    <scope>NUCLEOTIDE SEQUENCE [LARGE SCALE GENOMIC DNA]</scope>
    <source>
        <strain evidence="1 2">DSM 16045</strain>
    </source>
</reference>
<accession>A0A0R1VE13</accession>
<dbReference type="GO" id="GO:0005829">
    <property type="term" value="C:cytosol"/>
    <property type="evidence" value="ECO:0007669"/>
    <property type="project" value="TreeGrafter"/>
</dbReference>
<dbReference type="Pfam" id="PF08282">
    <property type="entry name" value="Hydrolase_3"/>
    <property type="match status" value="1"/>
</dbReference>
<protein>
    <submittedName>
        <fullName evidence="1">Hydrolase</fullName>
    </submittedName>
</protein>
<dbReference type="PANTHER" id="PTHR10000">
    <property type="entry name" value="PHOSPHOSERINE PHOSPHATASE"/>
    <property type="match status" value="1"/>
</dbReference>
<dbReference type="SFLD" id="SFLDS00003">
    <property type="entry name" value="Haloacid_Dehalogenase"/>
    <property type="match status" value="1"/>
</dbReference>
<evidence type="ECO:0000313" key="1">
    <source>
        <dbReference type="EMBL" id="KRM03671.1"/>
    </source>
</evidence>
<keyword evidence="1" id="KW-0378">Hydrolase</keyword>
<sequence>MAIKLVAIDIDGTLITDQLTITPATKEAIQQATKQGVKVVLCTGRPMTGVSSYLDQLELNGLSDEYVISFNGGLAQNTAGDQLAKFVIPFDDMIDLGSFALKHALHMVVETSHHIHSINRQISSFSTDESNLVSLPLQYSSLDALADCRQDLTISKLMFTDDAHLIDQAIEDLPEELASRFNIVRSEPYYLEFVNPKASKGAALKLLGEELGIQANEMMALGNAQNDESMIEFAGLGVAMENSIPSTLAIADAVTASNNQDGVAKAIEKYVL</sequence>
<dbReference type="SUPFAM" id="SSF56784">
    <property type="entry name" value="HAD-like"/>
    <property type="match status" value="1"/>
</dbReference>
<organism evidence="1 2">
    <name type="scientific">Limosilactobacillus gastricus DSM 16045</name>
    <dbReference type="NCBI Taxonomy" id="1423749"/>
    <lineage>
        <taxon>Bacteria</taxon>
        <taxon>Bacillati</taxon>
        <taxon>Bacillota</taxon>
        <taxon>Bacilli</taxon>
        <taxon>Lactobacillales</taxon>
        <taxon>Lactobacillaceae</taxon>
        <taxon>Limosilactobacillus</taxon>
    </lineage>
</organism>
<dbReference type="AlphaFoldDB" id="A0A0R1VE13"/>
<dbReference type="RefSeq" id="WP_056936531.1">
    <property type="nucleotide sequence ID" value="NZ_AZFN01000001.1"/>
</dbReference>
<dbReference type="InterPro" id="IPR000150">
    <property type="entry name" value="Cof"/>
</dbReference>
<dbReference type="InterPro" id="IPR023214">
    <property type="entry name" value="HAD_sf"/>
</dbReference>
<dbReference type="GO" id="GO:0000287">
    <property type="term" value="F:magnesium ion binding"/>
    <property type="evidence" value="ECO:0007669"/>
    <property type="project" value="TreeGrafter"/>
</dbReference>
<dbReference type="NCBIfam" id="TIGR00099">
    <property type="entry name" value="Cof-subfamily"/>
    <property type="match status" value="1"/>
</dbReference>
<dbReference type="PANTHER" id="PTHR10000:SF8">
    <property type="entry name" value="HAD SUPERFAMILY HYDROLASE-LIKE, TYPE 3"/>
    <property type="match status" value="1"/>
</dbReference>
<name>A0A0R1VE13_9LACO</name>
<gene>
    <name evidence="1" type="ORF">FC60_GL000041</name>
</gene>
<evidence type="ECO:0000313" key="2">
    <source>
        <dbReference type="Proteomes" id="UP000051739"/>
    </source>
</evidence>
<dbReference type="GO" id="GO:0016791">
    <property type="term" value="F:phosphatase activity"/>
    <property type="evidence" value="ECO:0007669"/>
    <property type="project" value="UniProtKB-ARBA"/>
</dbReference>
<proteinExistence type="predicted"/>
<dbReference type="PATRIC" id="fig|1423749.3.peg.41"/>
<dbReference type="Proteomes" id="UP000051739">
    <property type="component" value="Unassembled WGS sequence"/>
</dbReference>
<dbReference type="SFLD" id="SFLDG01140">
    <property type="entry name" value="C2.B:_Phosphomannomutase_and_P"/>
    <property type="match status" value="1"/>
</dbReference>
<dbReference type="Gene3D" id="3.30.1240.10">
    <property type="match status" value="1"/>
</dbReference>
<dbReference type="Gene3D" id="3.40.50.1000">
    <property type="entry name" value="HAD superfamily/HAD-like"/>
    <property type="match status" value="1"/>
</dbReference>
<dbReference type="NCBIfam" id="TIGR01484">
    <property type="entry name" value="HAD-SF-IIB"/>
    <property type="match status" value="1"/>
</dbReference>